<sequence length="366" mass="41736">MQMTFRWYGEGNDSISLNKIRQIPGIKGVVWALHDIPVGEIWPVQRIEEVVNQAKKYGLNTDVVESVNIHEDIKLGLNTRNKYINAYKETLKNLSKFGVKVVCYNFMPVFDWLRTDLFKEMEDGSTALFFDAKKVLSLTPEQVVRDMEENSKDFTLPGWEPERLKDLQDLFDQYKSVTEAQLLENLTYFLKEVCPTAEQCGIKLAIHPDDPPFSIFGLPRIVKNKKDIQSILSAVDSPSNGLTFCSGSLGGNPNNDLIDIVQSFINQIPFAHIRNVKHFEDGSFIEASHRNEDGSLPITGIVNTLFARNFKGYIRPDHGRHIWDEVCRPGYGLYDRALGAMYLQGAWDANVSLRNRSLEKINFQNI</sequence>
<dbReference type="Gene3D" id="3.20.20.150">
    <property type="entry name" value="Divalent-metal-dependent TIM barrel enzymes"/>
    <property type="match status" value="1"/>
</dbReference>
<dbReference type="Proteomes" id="UP000036202">
    <property type="component" value="Chromosome"/>
</dbReference>
<dbReference type="GO" id="GO:0008927">
    <property type="term" value="F:mannonate dehydratase activity"/>
    <property type="evidence" value="ECO:0007669"/>
    <property type="project" value="UniProtKB-UniRule"/>
</dbReference>
<dbReference type="PANTHER" id="PTHR30387:SF2">
    <property type="entry name" value="MANNONATE DEHYDRATASE"/>
    <property type="match status" value="1"/>
</dbReference>
<dbReference type="GeneID" id="93702061"/>
<dbReference type="AlphaFoldDB" id="A0A1X7EQ38"/>
<dbReference type="PIRSF" id="PIRSF016049">
    <property type="entry name" value="Man_dehyd"/>
    <property type="match status" value="1"/>
</dbReference>
<protein>
    <recommendedName>
        <fullName evidence="5 9">Mannonate dehydratase</fullName>
        <ecNumber evidence="5 9">4.2.1.8</ecNumber>
    </recommendedName>
    <alternativeName>
        <fullName evidence="9">D-mannonate hydro-lyase</fullName>
    </alternativeName>
</protein>
<accession>A0A1X7EQ38</accession>
<keyword evidence="11" id="KW-1185">Reference proteome</keyword>
<dbReference type="Pfam" id="PF03786">
    <property type="entry name" value="UxuA"/>
    <property type="match status" value="1"/>
</dbReference>
<comment type="pathway">
    <text evidence="3 9">Carbohydrate metabolism; pentose and glucuronate interconversion.</text>
</comment>
<comment type="function">
    <text evidence="2 9">Catalyzes the dehydration of D-mannonate.</text>
</comment>
<dbReference type="HAMAP" id="MF_00106">
    <property type="entry name" value="UxuA"/>
    <property type="match status" value="1"/>
</dbReference>
<keyword evidence="7 9" id="KW-0464">Manganese</keyword>
<dbReference type="PANTHER" id="PTHR30387">
    <property type="entry name" value="MANNONATE DEHYDRATASE"/>
    <property type="match status" value="1"/>
</dbReference>
<dbReference type="UniPathway" id="UPA00246"/>
<evidence type="ECO:0000256" key="9">
    <source>
        <dbReference type="HAMAP-Rule" id="MF_00106"/>
    </source>
</evidence>
<evidence type="ECO:0000313" key="11">
    <source>
        <dbReference type="Proteomes" id="UP000036202"/>
    </source>
</evidence>
<dbReference type="KEGG" id="beo:BEH_14625"/>
<keyword evidence="6 9" id="KW-0408">Iron</keyword>
<reference evidence="11" key="2">
    <citation type="submission" date="2015-06" db="EMBL/GenBank/DDBJ databases">
        <title>Genome Sequence of Bacillus endophyticus and Analysis of its Companion Mechanism in the Ketogulonigenium vulgare-Bacillus strain Consortium.</title>
        <authorList>
            <person name="Jia N."/>
            <person name="Du J."/>
            <person name="Ding M.-Z."/>
            <person name="Gao F."/>
            <person name="Yuan Y.-J."/>
        </authorList>
    </citation>
    <scope>NUCLEOTIDE SEQUENCE [LARGE SCALE GENOMIC DNA]</scope>
    <source>
        <strain evidence="11">Hbe603</strain>
    </source>
</reference>
<dbReference type="NCBIfam" id="TIGR00695">
    <property type="entry name" value="uxuA"/>
    <property type="match status" value="1"/>
</dbReference>
<evidence type="ECO:0000256" key="5">
    <source>
        <dbReference type="ARBA" id="ARBA00012927"/>
    </source>
</evidence>
<dbReference type="GO" id="GO:0030145">
    <property type="term" value="F:manganese ion binding"/>
    <property type="evidence" value="ECO:0007669"/>
    <property type="project" value="TreeGrafter"/>
</dbReference>
<evidence type="ECO:0000256" key="8">
    <source>
        <dbReference type="ARBA" id="ARBA00023239"/>
    </source>
</evidence>
<accession>A0A0H4KK70</accession>
<dbReference type="OrthoDB" id="9780250at2"/>
<proteinExistence type="inferred from homology"/>
<dbReference type="EMBL" id="CP011974">
    <property type="protein sequence ID" value="AKO93201.1"/>
    <property type="molecule type" value="Genomic_DNA"/>
</dbReference>
<organism evidence="10 11">
    <name type="scientific">Priestia filamentosa</name>
    <dbReference type="NCBI Taxonomy" id="1402861"/>
    <lineage>
        <taxon>Bacteria</taxon>
        <taxon>Bacillati</taxon>
        <taxon>Bacillota</taxon>
        <taxon>Bacilli</taxon>
        <taxon>Bacillales</taxon>
        <taxon>Bacillaceae</taxon>
        <taxon>Priestia</taxon>
    </lineage>
</organism>
<dbReference type="NCBIfam" id="NF003027">
    <property type="entry name" value="PRK03906.1"/>
    <property type="match status" value="1"/>
</dbReference>
<keyword evidence="8 9" id="KW-0456">Lyase</keyword>
<evidence type="ECO:0000256" key="1">
    <source>
        <dbReference type="ARBA" id="ARBA00001794"/>
    </source>
</evidence>
<dbReference type="GO" id="GO:0042840">
    <property type="term" value="P:D-glucuronate catabolic process"/>
    <property type="evidence" value="ECO:0007669"/>
    <property type="project" value="TreeGrafter"/>
</dbReference>
<gene>
    <name evidence="9" type="primary">uxuA</name>
    <name evidence="10" type="ORF">BEH_14625</name>
</gene>
<dbReference type="InterPro" id="IPR004628">
    <property type="entry name" value="Man_deHydtase"/>
</dbReference>
<dbReference type="RefSeq" id="WP_040061149.1">
    <property type="nucleotide sequence ID" value="NZ_CP011974.1"/>
</dbReference>
<dbReference type="EC" id="4.2.1.8" evidence="5 9"/>
<evidence type="ECO:0000256" key="7">
    <source>
        <dbReference type="ARBA" id="ARBA00023211"/>
    </source>
</evidence>
<name>A0A1X7EQ38_9BACI</name>
<comment type="catalytic activity">
    <reaction evidence="1 9">
        <text>D-mannonate = 2-dehydro-3-deoxy-D-gluconate + H2O</text>
        <dbReference type="Rhea" id="RHEA:20097"/>
        <dbReference type="ChEBI" id="CHEBI:15377"/>
        <dbReference type="ChEBI" id="CHEBI:17767"/>
        <dbReference type="ChEBI" id="CHEBI:57990"/>
        <dbReference type="EC" id="4.2.1.8"/>
    </reaction>
</comment>
<dbReference type="SUPFAM" id="SSF51658">
    <property type="entry name" value="Xylose isomerase-like"/>
    <property type="match status" value="1"/>
</dbReference>
<comment type="similarity">
    <text evidence="4 9">Belongs to the mannonate dehydratase family.</text>
</comment>
<evidence type="ECO:0000256" key="4">
    <source>
        <dbReference type="ARBA" id="ARBA00007389"/>
    </source>
</evidence>
<evidence type="ECO:0000256" key="3">
    <source>
        <dbReference type="ARBA" id="ARBA00004892"/>
    </source>
</evidence>
<dbReference type="PATRIC" id="fig|135735.6.peg.3095"/>
<evidence type="ECO:0000256" key="2">
    <source>
        <dbReference type="ARBA" id="ARBA00002713"/>
    </source>
</evidence>
<dbReference type="GO" id="GO:0008198">
    <property type="term" value="F:ferrous iron binding"/>
    <property type="evidence" value="ECO:0007669"/>
    <property type="project" value="TreeGrafter"/>
</dbReference>
<reference evidence="10 11" key="1">
    <citation type="journal article" date="2015" name="PLoS ONE">
        <title>Genome Sequence of Bacillus endophyticus and Analysis of Its Companion Mechanism in the Ketogulonigenium vulgare-Bacillus Strain Consortium.</title>
        <authorList>
            <person name="Jia N."/>
            <person name="Du J."/>
            <person name="Ding M.Z."/>
            <person name="Gao F."/>
            <person name="Yuan Y.J."/>
        </authorList>
    </citation>
    <scope>NUCLEOTIDE SEQUENCE [LARGE SCALE GENOMIC DNA]</scope>
    <source>
        <strain evidence="10 11">Hbe603</strain>
    </source>
</reference>
<evidence type="ECO:0000256" key="6">
    <source>
        <dbReference type="ARBA" id="ARBA00023004"/>
    </source>
</evidence>
<comment type="cofactor">
    <cofactor evidence="9">
        <name>Fe(2+)</name>
        <dbReference type="ChEBI" id="CHEBI:29033"/>
    </cofactor>
    <cofactor evidence="9">
        <name>Mn(2+)</name>
        <dbReference type="ChEBI" id="CHEBI:29035"/>
    </cofactor>
</comment>
<dbReference type="InterPro" id="IPR036237">
    <property type="entry name" value="Xyl_isomerase-like_sf"/>
</dbReference>
<evidence type="ECO:0000313" key="10">
    <source>
        <dbReference type="EMBL" id="AKO93201.1"/>
    </source>
</evidence>